<gene>
    <name evidence="2" type="ORF">OIU84_002727</name>
</gene>
<dbReference type="EMBL" id="JAPFFJ010000011">
    <property type="protein sequence ID" value="KAJ6416895.1"/>
    <property type="molecule type" value="Genomic_DNA"/>
</dbReference>
<accession>A0AAD6K695</accession>
<organism evidence="2 3">
    <name type="scientific">Salix udensis</name>
    <dbReference type="NCBI Taxonomy" id="889485"/>
    <lineage>
        <taxon>Eukaryota</taxon>
        <taxon>Viridiplantae</taxon>
        <taxon>Streptophyta</taxon>
        <taxon>Embryophyta</taxon>
        <taxon>Tracheophyta</taxon>
        <taxon>Spermatophyta</taxon>
        <taxon>Magnoliopsida</taxon>
        <taxon>eudicotyledons</taxon>
        <taxon>Gunneridae</taxon>
        <taxon>Pentapetalae</taxon>
        <taxon>rosids</taxon>
        <taxon>fabids</taxon>
        <taxon>Malpighiales</taxon>
        <taxon>Salicaceae</taxon>
        <taxon>Saliceae</taxon>
        <taxon>Salix</taxon>
    </lineage>
</organism>
<protein>
    <submittedName>
        <fullName evidence="2">Uncharacterized protein</fullName>
    </submittedName>
</protein>
<comment type="caution">
    <text evidence="2">The sequence shown here is derived from an EMBL/GenBank/DDBJ whole genome shotgun (WGS) entry which is preliminary data.</text>
</comment>
<dbReference type="AlphaFoldDB" id="A0AAD6K695"/>
<keyword evidence="3" id="KW-1185">Reference proteome</keyword>
<feature type="region of interest" description="Disordered" evidence="1">
    <location>
        <begin position="14"/>
        <end position="57"/>
    </location>
</feature>
<name>A0AAD6K695_9ROSI</name>
<reference evidence="2 3" key="1">
    <citation type="journal article" date="2023" name="Int. J. Mol. Sci.">
        <title>De Novo Assembly and Annotation of 11 Diverse Shrub Willow (Salix) Genomes Reveals Novel Gene Organization in Sex-Linked Regions.</title>
        <authorList>
            <person name="Hyden B."/>
            <person name="Feng K."/>
            <person name="Yates T.B."/>
            <person name="Jawdy S."/>
            <person name="Cereghino C."/>
            <person name="Smart L.B."/>
            <person name="Muchero W."/>
        </authorList>
    </citation>
    <scope>NUCLEOTIDE SEQUENCE [LARGE SCALE GENOMIC DNA]</scope>
    <source>
        <tissue evidence="2">Shoot tip</tissue>
    </source>
</reference>
<evidence type="ECO:0000313" key="3">
    <source>
        <dbReference type="Proteomes" id="UP001162972"/>
    </source>
</evidence>
<proteinExistence type="predicted"/>
<evidence type="ECO:0000256" key="1">
    <source>
        <dbReference type="SAM" id="MobiDB-lite"/>
    </source>
</evidence>
<sequence length="75" mass="8229">MAIVIDFVALNSTDAGSDVKHPADPPNGNKPGSGKKEMRSTPPPVPQEDLKPRERSSGLVFFVEKERKTRIGWTL</sequence>
<dbReference type="Proteomes" id="UP001162972">
    <property type="component" value="Chromosome 11"/>
</dbReference>
<evidence type="ECO:0000313" key="2">
    <source>
        <dbReference type="EMBL" id="KAJ6416895.1"/>
    </source>
</evidence>